<dbReference type="EMBL" id="UXAT02000013">
    <property type="protein sequence ID" value="VUX46331.1"/>
    <property type="molecule type" value="Genomic_DNA"/>
</dbReference>
<name>A0A564WDE7_9PROT</name>
<proteinExistence type="predicted"/>
<protein>
    <submittedName>
        <fullName evidence="1">Uncharacterized protein</fullName>
    </submittedName>
</protein>
<accession>A0A564WDE7</accession>
<keyword evidence="2" id="KW-1185">Reference proteome</keyword>
<reference evidence="1" key="1">
    <citation type="submission" date="2018-11" db="EMBL/GenBank/DDBJ databases">
        <authorList>
            <person name="Onetto C."/>
        </authorList>
    </citation>
    <scope>NUCLEOTIDE SEQUENCE [LARGE SCALE GENOMIC DNA]</scope>
</reference>
<gene>
    <name evidence="1" type="ORF">DF3PA_200013</name>
</gene>
<comment type="caution">
    <text evidence="1">The sequence shown here is derived from an EMBL/GenBank/DDBJ whole genome shotgun (WGS) entry which is preliminary data.</text>
</comment>
<evidence type="ECO:0000313" key="1">
    <source>
        <dbReference type="EMBL" id="VUX46331.1"/>
    </source>
</evidence>
<dbReference type="AlphaFoldDB" id="A0A564WDE7"/>
<dbReference type="Proteomes" id="UP000326641">
    <property type="component" value="Unassembled WGS sequence"/>
</dbReference>
<sequence>MMRRHGVRRNGISPLDFIFRPVRVTVAALSIVAPLVAEMGRTQRYDLMADPVANLP</sequence>
<evidence type="ECO:0000313" key="2">
    <source>
        <dbReference type="Proteomes" id="UP000326641"/>
    </source>
</evidence>
<organism evidence="1 2">
    <name type="scientific">Candidatus Defluviicoccus seviourii</name>
    <dbReference type="NCBI Taxonomy" id="2565273"/>
    <lineage>
        <taxon>Bacteria</taxon>
        <taxon>Pseudomonadati</taxon>
        <taxon>Pseudomonadota</taxon>
        <taxon>Alphaproteobacteria</taxon>
        <taxon>Rhodospirillales</taxon>
        <taxon>Rhodospirillaceae</taxon>
        <taxon>Defluviicoccus</taxon>
    </lineage>
</organism>